<feature type="domain" description="Response regulatory" evidence="7">
    <location>
        <begin position="1"/>
        <end position="67"/>
    </location>
</feature>
<dbReference type="PROSITE" id="PS50110">
    <property type="entry name" value="RESPONSE_REGULATORY"/>
    <property type="match status" value="1"/>
</dbReference>
<keyword evidence="2" id="KW-0902">Two-component regulatory system</keyword>
<dbReference type="PANTHER" id="PTHR48111:SF1">
    <property type="entry name" value="TWO-COMPONENT RESPONSE REGULATOR ORR33"/>
    <property type="match status" value="1"/>
</dbReference>
<evidence type="ECO:0000256" key="2">
    <source>
        <dbReference type="ARBA" id="ARBA00023012"/>
    </source>
</evidence>
<evidence type="ECO:0000256" key="6">
    <source>
        <dbReference type="PROSITE-ProRule" id="PRU00169"/>
    </source>
</evidence>
<keyword evidence="5" id="KW-0804">Transcription</keyword>
<keyword evidence="9" id="KW-1185">Reference proteome</keyword>
<dbReference type="SUPFAM" id="SSF52172">
    <property type="entry name" value="CheY-like"/>
    <property type="match status" value="1"/>
</dbReference>
<evidence type="ECO:0000256" key="5">
    <source>
        <dbReference type="ARBA" id="ARBA00023163"/>
    </source>
</evidence>
<reference evidence="8 9" key="1">
    <citation type="submission" date="2024-02" db="EMBL/GenBank/DDBJ databases">
        <title>Bacteria isolated from the canopy kelp, Nereocystis luetkeana.</title>
        <authorList>
            <person name="Pfister C.A."/>
            <person name="Younker I.T."/>
            <person name="Light S.H."/>
        </authorList>
    </citation>
    <scope>NUCLEOTIDE SEQUENCE [LARGE SCALE GENOMIC DNA]</scope>
    <source>
        <strain evidence="8 9">TI.2.07</strain>
    </source>
</reference>
<dbReference type="Gene3D" id="3.40.50.2300">
    <property type="match status" value="1"/>
</dbReference>
<name>A0ABU9HGZ2_9GAMM</name>
<evidence type="ECO:0000313" key="9">
    <source>
        <dbReference type="Proteomes" id="UP001366060"/>
    </source>
</evidence>
<evidence type="ECO:0000256" key="3">
    <source>
        <dbReference type="ARBA" id="ARBA00023015"/>
    </source>
</evidence>
<protein>
    <submittedName>
        <fullName evidence="8">Response regulator</fullName>
    </submittedName>
</protein>
<comment type="caution">
    <text evidence="8">The sequence shown here is derived from an EMBL/GenBank/DDBJ whole genome shotgun (WGS) entry which is preliminary data.</text>
</comment>
<dbReference type="PANTHER" id="PTHR48111">
    <property type="entry name" value="REGULATOR OF RPOS"/>
    <property type="match status" value="1"/>
</dbReference>
<dbReference type="Proteomes" id="UP001366060">
    <property type="component" value="Unassembled WGS sequence"/>
</dbReference>
<keyword evidence="4" id="KW-0238">DNA-binding</keyword>
<dbReference type="InterPro" id="IPR011006">
    <property type="entry name" value="CheY-like_superfamily"/>
</dbReference>
<organism evidence="8 9">
    <name type="scientific">Psychromonas arctica</name>
    <dbReference type="NCBI Taxonomy" id="168275"/>
    <lineage>
        <taxon>Bacteria</taxon>
        <taxon>Pseudomonadati</taxon>
        <taxon>Pseudomonadota</taxon>
        <taxon>Gammaproteobacteria</taxon>
        <taxon>Alteromonadales</taxon>
        <taxon>Psychromonadaceae</taxon>
        <taxon>Psychromonas</taxon>
    </lineage>
</organism>
<evidence type="ECO:0000313" key="8">
    <source>
        <dbReference type="EMBL" id="MEL0661031.1"/>
    </source>
</evidence>
<feature type="non-terminal residue" evidence="8">
    <location>
        <position position="1"/>
    </location>
</feature>
<evidence type="ECO:0000259" key="7">
    <source>
        <dbReference type="PROSITE" id="PS50110"/>
    </source>
</evidence>
<proteinExistence type="predicted"/>
<evidence type="ECO:0000256" key="1">
    <source>
        <dbReference type="ARBA" id="ARBA00022553"/>
    </source>
</evidence>
<dbReference type="InterPro" id="IPR001789">
    <property type="entry name" value="Sig_transdc_resp-reg_receiver"/>
</dbReference>
<accession>A0ABU9HGZ2</accession>
<keyword evidence="1 6" id="KW-0597">Phosphoprotein</keyword>
<feature type="modified residue" description="4-aspartylphosphate" evidence="6">
    <location>
        <position position="4"/>
    </location>
</feature>
<evidence type="ECO:0000256" key="4">
    <source>
        <dbReference type="ARBA" id="ARBA00023125"/>
    </source>
</evidence>
<gene>
    <name evidence="8" type="ORF">V6255_18105</name>
</gene>
<dbReference type="RefSeq" id="WP_341629388.1">
    <property type="nucleotide sequence ID" value="NZ_JBAKBA010000145.1"/>
</dbReference>
<keyword evidence="3" id="KW-0805">Transcription regulation</keyword>
<sequence>ILLDVMMPGIRGLEVTRKIRNDKSSKNIPIILITALRETKERVEGIDAGCDDYITKPVDKNELCSRV</sequence>
<dbReference type="EMBL" id="JBAKBA010000145">
    <property type="protein sequence ID" value="MEL0661031.1"/>
    <property type="molecule type" value="Genomic_DNA"/>
</dbReference>
<dbReference type="Pfam" id="PF00072">
    <property type="entry name" value="Response_reg"/>
    <property type="match status" value="1"/>
</dbReference>
<dbReference type="InterPro" id="IPR039420">
    <property type="entry name" value="WalR-like"/>
</dbReference>